<dbReference type="Proteomes" id="UP000681720">
    <property type="component" value="Unassembled WGS sequence"/>
</dbReference>
<gene>
    <name evidence="1" type="ORF">GIL414_LOCUS29559</name>
</gene>
<name>A0A8S2VBS9_9BILA</name>
<reference evidence="1" key="1">
    <citation type="submission" date="2021-02" db="EMBL/GenBank/DDBJ databases">
        <authorList>
            <person name="Nowell W R."/>
        </authorList>
    </citation>
    <scope>NUCLEOTIDE SEQUENCE</scope>
</reference>
<dbReference type="AlphaFoldDB" id="A0A8S2VBS9"/>
<protein>
    <submittedName>
        <fullName evidence="1">Uncharacterized protein</fullName>
    </submittedName>
</protein>
<accession>A0A8S2VBS9</accession>
<feature type="non-terminal residue" evidence="1">
    <location>
        <position position="1"/>
    </location>
</feature>
<evidence type="ECO:0000313" key="1">
    <source>
        <dbReference type="EMBL" id="CAF4387053.1"/>
    </source>
</evidence>
<comment type="caution">
    <text evidence="1">The sequence shown here is derived from an EMBL/GenBank/DDBJ whole genome shotgun (WGS) entry which is preliminary data.</text>
</comment>
<dbReference type="EMBL" id="CAJOBJ010053917">
    <property type="protein sequence ID" value="CAF4387053.1"/>
    <property type="molecule type" value="Genomic_DNA"/>
</dbReference>
<evidence type="ECO:0000313" key="2">
    <source>
        <dbReference type="Proteomes" id="UP000681720"/>
    </source>
</evidence>
<organism evidence="1 2">
    <name type="scientific">Rotaria magnacalcarata</name>
    <dbReference type="NCBI Taxonomy" id="392030"/>
    <lineage>
        <taxon>Eukaryota</taxon>
        <taxon>Metazoa</taxon>
        <taxon>Spiralia</taxon>
        <taxon>Gnathifera</taxon>
        <taxon>Rotifera</taxon>
        <taxon>Eurotatoria</taxon>
        <taxon>Bdelloidea</taxon>
        <taxon>Philodinida</taxon>
        <taxon>Philodinidae</taxon>
        <taxon>Rotaria</taxon>
    </lineage>
</organism>
<proteinExistence type="predicted"/>
<sequence length="40" mass="4738">DKCRSMQFTIRVVLAAKRFAKRILEKRKTMQQLKATSLIE</sequence>